<dbReference type="InterPro" id="IPR011051">
    <property type="entry name" value="RmlC_Cupin_sf"/>
</dbReference>
<dbReference type="EC" id="1.13.11.53" evidence="9"/>
<dbReference type="GO" id="GO:0005506">
    <property type="term" value="F:iron ion binding"/>
    <property type="evidence" value="ECO:0007669"/>
    <property type="project" value="UniProtKB-UniRule"/>
</dbReference>
<dbReference type="GO" id="GO:0019509">
    <property type="term" value="P:L-methionine salvage from methylthioadenosine"/>
    <property type="evidence" value="ECO:0007669"/>
    <property type="project" value="UniProtKB-UniRule"/>
</dbReference>
<dbReference type="GO" id="GO:0019284">
    <property type="term" value="P:L-methionine salvage from S-adenosylmethionine"/>
    <property type="evidence" value="ECO:0007669"/>
    <property type="project" value="InterPro"/>
</dbReference>
<feature type="binding site" evidence="9">
    <location>
        <position position="99"/>
    </location>
    <ligand>
        <name>Fe(2+)</name>
        <dbReference type="ChEBI" id="CHEBI:29033"/>
    </ligand>
</feature>
<feature type="site" description="May play a role in transmitting local conformational changes" evidence="9">
    <location>
        <position position="102"/>
    </location>
</feature>
<dbReference type="InterPro" id="IPR023956">
    <property type="entry name" value="ARD_bac"/>
</dbReference>
<organism evidence="10 11">
    <name type="scientific">Siculibacillus lacustris</name>
    <dbReference type="NCBI Taxonomy" id="1549641"/>
    <lineage>
        <taxon>Bacteria</taxon>
        <taxon>Pseudomonadati</taxon>
        <taxon>Pseudomonadota</taxon>
        <taxon>Alphaproteobacteria</taxon>
        <taxon>Hyphomicrobiales</taxon>
        <taxon>Ancalomicrobiaceae</taxon>
        <taxon>Siculibacillus</taxon>
    </lineage>
</organism>
<dbReference type="RefSeq" id="WP_131304923.1">
    <property type="nucleotide sequence ID" value="NZ_SJFN01000001.1"/>
</dbReference>
<dbReference type="AlphaFoldDB" id="A0A4V2KUF0"/>
<feature type="binding site" evidence="9">
    <location>
        <position position="103"/>
    </location>
    <ligand>
        <name>Fe(2+)</name>
        <dbReference type="ChEBI" id="CHEBI:29033"/>
    </ligand>
</feature>
<evidence type="ECO:0000256" key="2">
    <source>
        <dbReference type="ARBA" id="ARBA00022596"/>
    </source>
</evidence>
<dbReference type="SUPFAM" id="SSF51182">
    <property type="entry name" value="RmlC-like cupins"/>
    <property type="match status" value="1"/>
</dbReference>
<proteinExistence type="inferred from homology"/>
<feature type="binding site" evidence="9">
    <location>
        <position position="97"/>
    </location>
    <ligand>
        <name>Fe(2+)</name>
        <dbReference type="ChEBI" id="CHEBI:29033"/>
    </ligand>
</feature>
<accession>A0A4V2KUF0</accession>
<comment type="catalytic activity">
    <reaction evidence="9">
        <text>1,2-dihydroxy-5-(methylsulfanyl)pent-1-en-3-one + O2 = 3-(methylsulfanyl)propanoate + CO + formate + 2 H(+)</text>
        <dbReference type="Rhea" id="RHEA:14161"/>
        <dbReference type="ChEBI" id="CHEBI:15378"/>
        <dbReference type="ChEBI" id="CHEBI:15379"/>
        <dbReference type="ChEBI" id="CHEBI:15740"/>
        <dbReference type="ChEBI" id="CHEBI:17245"/>
        <dbReference type="ChEBI" id="CHEBI:49016"/>
        <dbReference type="ChEBI" id="CHEBI:49252"/>
        <dbReference type="EC" id="1.13.11.53"/>
    </reaction>
</comment>
<feature type="site" description="Important to generate the dianion" evidence="9">
    <location>
        <position position="105"/>
    </location>
</feature>
<keyword evidence="3 9" id="KW-0028">Amino-acid biosynthesis</keyword>
<protein>
    <recommendedName>
        <fullName evidence="9">Acireductone dioxygenase</fullName>
    </recommendedName>
    <alternativeName>
        <fullName evidence="9">1,2-dihydroxy-3-keto-5-methylthiopentene dioxygenase</fullName>
        <shortName evidence="9">DHK-MTPene dioxygenase</shortName>
    </alternativeName>
    <alternativeName>
        <fullName evidence="9">Acireductone dioxygenase (Fe(2+)-requiring)</fullName>
        <shortName evidence="9">ARD'</shortName>
        <shortName evidence="9">Fe-ARD</shortName>
        <ecNumber evidence="9">1.13.11.54</ecNumber>
    </alternativeName>
    <alternativeName>
        <fullName evidence="9">Acireductone dioxygenase (Ni(2+)-requiring)</fullName>
        <shortName evidence="9">ARD</shortName>
        <shortName evidence="9">Ni-ARD</shortName>
        <ecNumber evidence="9">1.13.11.53</ecNumber>
    </alternativeName>
</protein>
<dbReference type="HAMAP" id="MF_01682">
    <property type="entry name" value="Salvage_MtnD"/>
    <property type="match status" value="1"/>
</dbReference>
<feature type="site" description="May play a role in metal incorporation in vivo" evidence="9">
    <location>
        <position position="96"/>
    </location>
</feature>
<comment type="cofactor">
    <cofactor evidence="9">
        <name>Fe(2+)</name>
        <dbReference type="ChEBI" id="CHEBI:29033"/>
    </cofactor>
    <text evidence="9">Binds 1 Fe(2+) cation per monomer.</text>
</comment>
<keyword evidence="5 9" id="KW-0223">Dioxygenase</keyword>
<comment type="function">
    <text evidence="9">Catalyzes 2 different reactions between oxygene and the acireductone 1,2-dihydroxy-3-keto-5-methylthiopentene (DHK-MTPene) depending upon the metal bound in the active site. Fe-containing acireductone dioxygenase (Fe-ARD) produces formate and 2-keto-4-methylthiobutyrate (KMTB), the alpha-ketoacid precursor of methionine in the methionine recycle pathway. Ni-containing acireductone dioxygenase (Ni-ARD) produces methylthiopropionate, carbon monoxide and formate, and does not lie on the methionine recycle pathway.</text>
</comment>
<comment type="caution">
    <text evidence="10">The sequence shown here is derived from an EMBL/GenBank/DDBJ whole genome shotgun (WGS) entry which is preliminary data.</text>
</comment>
<evidence type="ECO:0000256" key="5">
    <source>
        <dbReference type="ARBA" id="ARBA00022964"/>
    </source>
</evidence>
<evidence type="ECO:0000256" key="4">
    <source>
        <dbReference type="ARBA" id="ARBA00022723"/>
    </source>
</evidence>
<dbReference type="OrthoDB" id="9795636at2"/>
<keyword evidence="8 9" id="KW-0486">Methionine biosynthesis</keyword>
<keyword evidence="2 9" id="KW-0533">Nickel</keyword>
<comment type="cofactor">
    <cofactor evidence="9">
        <name>Ni(2+)</name>
        <dbReference type="ChEBI" id="CHEBI:49786"/>
    </cofactor>
    <text evidence="9">Binds 1 nickel ion per monomer.</text>
</comment>
<feature type="binding site" evidence="9">
    <location>
        <position position="141"/>
    </location>
    <ligand>
        <name>Ni(2+)</name>
        <dbReference type="ChEBI" id="CHEBI:49786"/>
    </ligand>
</feature>
<dbReference type="PANTHER" id="PTHR23418">
    <property type="entry name" value="ACIREDUCTONE DIOXYGENASE"/>
    <property type="match status" value="1"/>
</dbReference>
<reference evidence="10 11" key="1">
    <citation type="submission" date="2019-02" db="EMBL/GenBank/DDBJ databases">
        <title>Siculibacillus lacustris gen. nov., sp. nov., a new rosette-forming bacterium isolated from a freshwater crater lake (Lake St. Ana, Romania).</title>
        <authorList>
            <person name="Felfoldi T."/>
            <person name="Marton Z."/>
            <person name="Szabo A."/>
            <person name="Mentes A."/>
            <person name="Boka K."/>
            <person name="Marialigeti K."/>
            <person name="Mathe I."/>
            <person name="Koncz M."/>
            <person name="Schumann P."/>
            <person name="Toth E."/>
        </authorList>
    </citation>
    <scope>NUCLEOTIDE SEQUENCE [LARGE SCALE GENOMIC DNA]</scope>
    <source>
        <strain evidence="10 11">SA-279</strain>
    </source>
</reference>
<feature type="binding site" evidence="9">
    <location>
        <position position="97"/>
    </location>
    <ligand>
        <name>Ni(2+)</name>
        <dbReference type="ChEBI" id="CHEBI:49786"/>
    </ligand>
</feature>
<dbReference type="GO" id="GO:0010308">
    <property type="term" value="F:acireductone dioxygenase (Ni2+-requiring) activity"/>
    <property type="evidence" value="ECO:0007669"/>
    <property type="project" value="UniProtKB-UniRule"/>
</dbReference>
<feature type="binding site" evidence="9">
    <location>
        <position position="103"/>
    </location>
    <ligand>
        <name>Ni(2+)</name>
        <dbReference type="ChEBI" id="CHEBI:49786"/>
    </ligand>
</feature>
<evidence type="ECO:0000256" key="1">
    <source>
        <dbReference type="ARBA" id="ARBA00000428"/>
    </source>
</evidence>
<name>A0A4V2KUF0_9HYPH</name>
<dbReference type="PANTHER" id="PTHR23418:SF0">
    <property type="entry name" value="ACIREDUCTONE DIOXYGENASE"/>
    <property type="match status" value="1"/>
</dbReference>
<keyword evidence="11" id="KW-1185">Reference proteome</keyword>
<sequence>MTRLVVREAARPTEIRFETTDRAAIAAAFADLGALYEHWEVAGDLPADADPSVALELYGERIGRLKEVGGYQGADVVRLRPDHPDREKLRTAFLQEHTHADDEVRFFAEGTGVFYLHIDDQLIQIDGEQGDLLLVPKGVKHWFDAGTEPNFTAVRIFTAEPKWEALYTGDAIALAVEAALVA</sequence>
<evidence type="ECO:0000313" key="11">
    <source>
        <dbReference type="Proteomes" id="UP000292781"/>
    </source>
</evidence>
<dbReference type="Pfam" id="PF03079">
    <property type="entry name" value="ARD"/>
    <property type="match status" value="1"/>
</dbReference>
<dbReference type="EC" id="1.13.11.54" evidence="9"/>
<evidence type="ECO:0000256" key="7">
    <source>
        <dbReference type="ARBA" id="ARBA00023004"/>
    </source>
</evidence>
<feature type="binding site" evidence="9">
    <location>
        <position position="99"/>
    </location>
    <ligand>
        <name>Ni(2+)</name>
        <dbReference type="ChEBI" id="CHEBI:49786"/>
    </ligand>
</feature>
<comment type="catalytic activity">
    <reaction evidence="1 9">
        <text>1,2-dihydroxy-5-(methylsulfanyl)pent-1-en-3-one + O2 = 4-methylsulfanyl-2-oxobutanoate + formate + 2 H(+)</text>
        <dbReference type="Rhea" id="RHEA:24504"/>
        <dbReference type="ChEBI" id="CHEBI:15378"/>
        <dbReference type="ChEBI" id="CHEBI:15379"/>
        <dbReference type="ChEBI" id="CHEBI:15740"/>
        <dbReference type="ChEBI" id="CHEBI:16723"/>
        <dbReference type="ChEBI" id="CHEBI:49252"/>
        <dbReference type="EC" id="1.13.11.54"/>
    </reaction>
</comment>
<gene>
    <name evidence="9" type="primary">mtnD</name>
    <name evidence="10" type="ORF">EYW49_00795</name>
</gene>
<dbReference type="Gene3D" id="2.60.120.10">
    <property type="entry name" value="Jelly Rolls"/>
    <property type="match status" value="1"/>
</dbReference>
<evidence type="ECO:0000256" key="3">
    <source>
        <dbReference type="ARBA" id="ARBA00022605"/>
    </source>
</evidence>
<keyword evidence="4 9" id="KW-0479">Metal-binding</keyword>
<dbReference type="GO" id="GO:0016151">
    <property type="term" value="F:nickel cation binding"/>
    <property type="evidence" value="ECO:0007669"/>
    <property type="project" value="UniProtKB-UniRule"/>
</dbReference>
<keyword evidence="6 9" id="KW-0560">Oxidoreductase</keyword>
<evidence type="ECO:0000256" key="8">
    <source>
        <dbReference type="ARBA" id="ARBA00023167"/>
    </source>
</evidence>
<keyword evidence="7 9" id="KW-0408">Iron</keyword>
<dbReference type="CDD" id="cd02232">
    <property type="entry name" value="cupin_ARD"/>
    <property type="match status" value="1"/>
</dbReference>
<evidence type="ECO:0000256" key="6">
    <source>
        <dbReference type="ARBA" id="ARBA00023002"/>
    </source>
</evidence>
<dbReference type="Proteomes" id="UP000292781">
    <property type="component" value="Unassembled WGS sequence"/>
</dbReference>
<feature type="binding site" evidence="9">
    <location>
        <position position="141"/>
    </location>
    <ligand>
        <name>Fe(2+)</name>
        <dbReference type="ChEBI" id="CHEBI:29033"/>
    </ligand>
</feature>
<comment type="similarity">
    <text evidence="9">Belongs to the acireductone dioxygenase (ARD) family.</text>
</comment>
<evidence type="ECO:0000313" key="10">
    <source>
        <dbReference type="EMBL" id="TBW41295.1"/>
    </source>
</evidence>
<dbReference type="InterPro" id="IPR004313">
    <property type="entry name" value="ARD"/>
</dbReference>
<dbReference type="EMBL" id="SJFN01000001">
    <property type="protein sequence ID" value="TBW41295.1"/>
    <property type="molecule type" value="Genomic_DNA"/>
</dbReference>
<dbReference type="UniPathway" id="UPA00904">
    <property type="reaction ID" value="UER00878"/>
</dbReference>
<comment type="pathway">
    <text evidence="9">Amino-acid biosynthesis; L-methionine biosynthesis via salvage pathway; L-methionine from S-methyl-5-thio-alpha-D-ribose 1-phosphate: step 5/6.</text>
</comment>
<comment type="subunit">
    <text evidence="9">Monomer.</text>
</comment>
<dbReference type="InterPro" id="IPR014710">
    <property type="entry name" value="RmlC-like_jellyroll"/>
</dbReference>
<dbReference type="GO" id="GO:0010309">
    <property type="term" value="F:acireductone dioxygenase [iron(II)-requiring] activity"/>
    <property type="evidence" value="ECO:0007669"/>
    <property type="project" value="UniProtKB-UniRule"/>
</dbReference>
<evidence type="ECO:0000256" key="9">
    <source>
        <dbReference type="HAMAP-Rule" id="MF_01682"/>
    </source>
</evidence>